<dbReference type="PROSITE" id="PS50012">
    <property type="entry name" value="RCC1_3"/>
    <property type="match status" value="5"/>
</dbReference>
<dbReference type="SMART" id="SM00698">
    <property type="entry name" value="MORN"/>
    <property type="match status" value="8"/>
</dbReference>
<evidence type="ECO:0000256" key="3">
    <source>
        <dbReference type="PROSITE-ProRule" id="PRU00235"/>
    </source>
</evidence>
<dbReference type="Pfam" id="PF25582">
    <property type="entry name" value="DH_Alsin"/>
    <property type="match status" value="1"/>
</dbReference>
<dbReference type="CDD" id="cd13269">
    <property type="entry name" value="PH_alsin"/>
    <property type="match status" value="1"/>
</dbReference>
<dbReference type="GO" id="GO:0005737">
    <property type="term" value="C:cytoplasm"/>
    <property type="evidence" value="ECO:0007669"/>
    <property type="project" value="TreeGrafter"/>
</dbReference>
<dbReference type="SUPFAM" id="SSF48065">
    <property type="entry name" value="DBL homology domain (DH-domain)"/>
    <property type="match status" value="1"/>
</dbReference>
<dbReference type="Proteomes" id="UP000472265">
    <property type="component" value="Chromosome 24"/>
</dbReference>
<dbReference type="GO" id="GO:0005085">
    <property type="term" value="F:guanyl-nucleotide exchange factor activity"/>
    <property type="evidence" value="ECO:0007669"/>
    <property type="project" value="UniProtKB-KW"/>
</dbReference>
<dbReference type="Pfam" id="PF02204">
    <property type="entry name" value="VPS9"/>
    <property type="match status" value="1"/>
</dbReference>
<dbReference type="Pfam" id="PF02493">
    <property type="entry name" value="MORN"/>
    <property type="match status" value="8"/>
</dbReference>
<dbReference type="PROSITE" id="PS50003">
    <property type="entry name" value="PH_DOMAIN"/>
    <property type="match status" value="1"/>
</dbReference>
<keyword evidence="2" id="KW-0677">Repeat</keyword>
<dbReference type="PROSITE" id="PS00626">
    <property type="entry name" value="RCC1_2"/>
    <property type="match status" value="3"/>
</dbReference>
<feature type="repeat" description="RCC1" evidence="3">
    <location>
        <begin position="513"/>
        <end position="564"/>
    </location>
</feature>
<feature type="region of interest" description="Disordered" evidence="4">
    <location>
        <begin position="273"/>
        <end position="341"/>
    </location>
</feature>
<dbReference type="InterPro" id="IPR057248">
    <property type="entry name" value="Alsin-like_PH"/>
</dbReference>
<dbReference type="RefSeq" id="XP_030265774.1">
    <property type="nucleotide sequence ID" value="XM_030409914.1"/>
</dbReference>
<accession>A0A671Y7Z3</accession>
<reference evidence="7" key="1">
    <citation type="submission" date="2021-04" db="EMBL/GenBank/DDBJ databases">
        <authorList>
            <consortium name="Wellcome Sanger Institute Data Sharing"/>
        </authorList>
    </citation>
    <scope>NUCLEOTIDE SEQUENCE [LARGE SCALE GENOMIC DNA]</scope>
</reference>
<protein>
    <submittedName>
        <fullName evidence="7">Alsin Rho guanine nucleotide exchange factor ALS2</fullName>
    </submittedName>
</protein>
<dbReference type="GO" id="GO:0030425">
    <property type="term" value="C:dendrite"/>
    <property type="evidence" value="ECO:0007669"/>
    <property type="project" value="TreeGrafter"/>
</dbReference>
<dbReference type="Pfam" id="PF00415">
    <property type="entry name" value="RCC1"/>
    <property type="match status" value="3"/>
</dbReference>
<dbReference type="SUPFAM" id="SSF109993">
    <property type="entry name" value="VPS9 domain"/>
    <property type="match status" value="1"/>
</dbReference>
<evidence type="ECO:0000313" key="7">
    <source>
        <dbReference type="Ensembl" id="ENSSAUP00010058603.1"/>
    </source>
</evidence>
<dbReference type="InterPro" id="IPR003123">
    <property type="entry name" value="VPS9"/>
</dbReference>
<dbReference type="GeneTree" id="ENSGT00940000155861"/>
<dbReference type="PROSITE" id="PS51205">
    <property type="entry name" value="VPS9"/>
    <property type="match status" value="1"/>
</dbReference>
<dbReference type="PRINTS" id="PR00633">
    <property type="entry name" value="RCCNDNSATION"/>
</dbReference>
<dbReference type="Gene3D" id="2.30.29.30">
    <property type="entry name" value="Pleckstrin-homology domain (PH domain)/Phosphotyrosine-binding domain (PTB)"/>
    <property type="match status" value="1"/>
</dbReference>
<name>A0A671Y7Z3_SPAAU</name>
<dbReference type="InterPro" id="IPR059093">
    <property type="entry name" value="HA_Alsin"/>
</dbReference>
<dbReference type="InterPro" id="IPR035899">
    <property type="entry name" value="DBL_dom_sf"/>
</dbReference>
<dbReference type="InterPro" id="IPR001849">
    <property type="entry name" value="PH_domain"/>
</dbReference>
<dbReference type="GO" id="GO:0031267">
    <property type="term" value="F:small GTPase binding"/>
    <property type="evidence" value="ECO:0007669"/>
    <property type="project" value="TreeGrafter"/>
</dbReference>
<dbReference type="PANTHER" id="PTHR46089">
    <property type="entry name" value="ALSIN HOMOLOG"/>
    <property type="match status" value="1"/>
</dbReference>
<dbReference type="OMA" id="CYLTGQH"/>
<organism evidence="7 8">
    <name type="scientific">Sparus aurata</name>
    <name type="common">Gilthead sea bream</name>
    <dbReference type="NCBI Taxonomy" id="8175"/>
    <lineage>
        <taxon>Eukaryota</taxon>
        <taxon>Metazoa</taxon>
        <taxon>Chordata</taxon>
        <taxon>Craniata</taxon>
        <taxon>Vertebrata</taxon>
        <taxon>Euteleostomi</taxon>
        <taxon>Actinopterygii</taxon>
        <taxon>Neopterygii</taxon>
        <taxon>Teleostei</taxon>
        <taxon>Neoteleostei</taxon>
        <taxon>Acanthomorphata</taxon>
        <taxon>Eupercaria</taxon>
        <taxon>Spariformes</taxon>
        <taxon>Sparidae</taxon>
        <taxon>Sparus</taxon>
    </lineage>
</organism>
<dbReference type="InterPro" id="IPR051984">
    <property type="entry name" value="Alsin"/>
</dbReference>
<reference evidence="7" key="3">
    <citation type="submission" date="2025-09" db="UniProtKB">
        <authorList>
            <consortium name="Ensembl"/>
        </authorList>
    </citation>
    <scope>IDENTIFICATION</scope>
</reference>
<feature type="region of interest" description="Disordered" evidence="4">
    <location>
        <begin position="634"/>
        <end position="655"/>
    </location>
</feature>
<reference evidence="7" key="2">
    <citation type="submission" date="2025-08" db="UniProtKB">
        <authorList>
            <consortium name="Ensembl"/>
        </authorList>
    </citation>
    <scope>IDENTIFICATION</scope>
</reference>
<feature type="region of interest" description="Disordered" evidence="4">
    <location>
        <begin position="1454"/>
        <end position="1476"/>
    </location>
</feature>
<dbReference type="Gene3D" id="2.130.10.30">
    <property type="entry name" value="Regulator of chromosome condensation 1/beta-lactamase-inhibitor protein II"/>
    <property type="match status" value="2"/>
</dbReference>
<evidence type="ECO:0000256" key="2">
    <source>
        <dbReference type="ARBA" id="ARBA00022737"/>
    </source>
</evidence>
<dbReference type="Pfam" id="PF26202">
    <property type="entry name" value="HA_Alsin"/>
    <property type="match status" value="1"/>
</dbReference>
<evidence type="ECO:0000256" key="1">
    <source>
        <dbReference type="ARBA" id="ARBA00022658"/>
    </source>
</evidence>
<feature type="region of interest" description="Disordered" evidence="4">
    <location>
        <begin position="437"/>
        <end position="462"/>
    </location>
</feature>
<feature type="domain" description="PH" evidence="5">
    <location>
        <begin position="942"/>
        <end position="1020"/>
    </location>
</feature>
<evidence type="ECO:0000259" key="5">
    <source>
        <dbReference type="PROSITE" id="PS50003"/>
    </source>
</evidence>
<evidence type="ECO:0000313" key="8">
    <source>
        <dbReference type="Proteomes" id="UP000472265"/>
    </source>
</evidence>
<feature type="compositionally biased region" description="Basic and acidic residues" evidence="4">
    <location>
        <begin position="307"/>
        <end position="318"/>
    </location>
</feature>
<dbReference type="Pfam" id="PF25383">
    <property type="entry name" value="PH_alsin"/>
    <property type="match status" value="1"/>
</dbReference>
<dbReference type="Gene3D" id="1.20.1050.80">
    <property type="entry name" value="VPS9 domain"/>
    <property type="match status" value="1"/>
</dbReference>
<dbReference type="GO" id="GO:0005813">
    <property type="term" value="C:centrosome"/>
    <property type="evidence" value="ECO:0007669"/>
    <property type="project" value="TreeGrafter"/>
</dbReference>
<feature type="compositionally biased region" description="Polar residues" evidence="4">
    <location>
        <begin position="275"/>
        <end position="295"/>
    </location>
</feature>
<evidence type="ECO:0000259" key="6">
    <source>
        <dbReference type="PROSITE" id="PS51205"/>
    </source>
</evidence>
<dbReference type="InterPro" id="IPR000408">
    <property type="entry name" value="Reg_chr_condens"/>
</dbReference>
<dbReference type="Gene3D" id="2.20.110.10">
    <property type="entry name" value="Histone H3 K4-specific methyltransferase SET7/9 N-terminal domain"/>
    <property type="match status" value="4"/>
</dbReference>
<keyword evidence="1" id="KW-0344">Guanine-nucleotide releasing factor</keyword>
<dbReference type="SUPFAM" id="SSF50985">
    <property type="entry name" value="RCC1/BLIP-II"/>
    <property type="match status" value="2"/>
</dbReference>
<dbReference type="SUPFAM" id="SSF82185">
    <property type="entry name" value="Histone H3 K4-specific methyltransferase SET7/9 N-terminal domain"/>
    <property type="match status" value="2"/>
</dbReference>
<feature type="repeat" description="RCC1" evidence="3">
    <location>
        <begin position="565"/>
        <end position="615"/>
    </location>
</feature>
<dbReference type="InterPro" id="IPR037191">
    <property type="entry name" value="VPS9_dom_sf"/>
</dbReference>
<dbReference type="Ensembl" id="ENSSAUT00010061503.1">
    <property type="protein sequence ID" value="ENSSAUP00010058603.1"/>
    <property type="gene ID" value="ENSSAUG00010023701.1"/>
</dbReference>
<feature type="domain" description="VPS9" evidence="6">
    <location>
        <begin position="1524"/>
        <end position="1671"/>
    </location>
</feature>
<dbReference type="SUPFAM" id="SSF50729">
    <property type="entry name" value="PH domain-like"/>
    <property type="match status" value="1"/>
</dbReference>
<dbReference type="GO" id="GO:0016197">
    <property type="term" value="P:endosomal transport"/>
    <property type="evidence" value="ECO:0007669"/>
    <property type="project" value="TreeGrafter"/>
</dbReference>
<dbReference type="Pfam" id="PF13540">
    <property type="entry name" value="RCC1_2"/>
    <property type="match status" value="1"/>
</dbReference>
<gene>
    <name evidence="7" type="primary">ALS2</name>
    <name evidence="7" type="synonym">als2b</name>
</gene>
<keyword evidence="8" id="KW-1185">Reference proteome</keyword>
<dbReference type="InterPro" id="IPR009091">
    <property type="entry name" value="RCC1/BLIP-II"/>
</dbReference>
<dbReference type="InterPro" id="IPR011993">
    <property type="entry name" value="PH-like_dom_sf"/>
</dbReference>
<sequence>METQRKSSGDDGGGERGLLHTWRGYSYSVTPERLLLPRPVLQVALGTRHGVLLVEGGQVYSFGESPWKQSQVPEPEKPTLESALSGQRVVAIAAGSFHSGAVTEDGGVHMWGDNSSGQCGLSGLTTVPNPTPVALMDSDTGPPQTVPVLELACGEQHTLALAAQREVWSWGSGSQLGLNATVFPVWKPQKVEHLAGRYVIQVACGASHSLALVRCLGPQDVQRPPVDKCRQCNQLLYTMTDKEDHVIISDGHYCPLGVELTEDEGLLEAPALTQGLKTSPSEPVLPSQISTSKSSAPADGTDSSSDSAHHQDSEKEKSAMANGALPGSDHSALSKVKSSPYPDEQAVKDYLRKLSDNTQVEQTGKATAGGLHTLLPSAPGGTLNSLVASCASAVGERVASTYEALSLKKMMNLYLPSGAARPGGAASAIVGDNTAERVRQEDSVQAKKSSSTGDIREEEAEGLRRRLSLPGLLSQVSPRLLRKAGRPRMRAVALTPLGGAVPEAQEVFPTLQTEVWSWGNCDHGQLGHGDTLARLQPQCIKSLNSKEVVRVAAGAHHSLALTAQSQVFSWGSNSCGQLGHMDSPSTVPRLAKLSEGIRVWDVSAGEKHTVLLADGDCIQPIIYYSGQQVKEAAEESHAKEAGQQEGGEEEEQRVGGGYTQQPVLLPFCMNLRYVSNVFAGGQRCVALSDRNVMGFIASLHELASAERKYYCKLCNVKTQIIRPLLELESLSSALGQVALGLLQTLVGRFSLLCHLTGQHGASLTANLRRGRDVKSLLILDHTGVFIDAYHEYCSVLGHFQVMGGFQSLTKPSLDFFGKSPELLQKLSECSEENPSMSDLLMALFYLPTRHLHEYGRLLLKLATCFEVCSDDYQKLQDSCSKFEVLALQLKRKRKDADYTFHFWKSFPGKMTDSLRKPHRRLICESSNKALTLQNAGRFSVNWFILFNDALVHAQGVAPCKNLFSTHHVFPLATLWVEPIPEENTGTHGLKVITPEETFTLLASSPMEKAKWLRSINQAVDQALSGAGQDTASISSGSSQKLEPPISRTASYTFYKDGRLKEATYDGRWLNGKPNGRGALKWPDGRIYTGTFKNGLEDGFGEYVAPNKTLNKNDHYQGYWRDGKMHGLGTYRYASGEVYDGSFQDSMRHGHGMLRSGKLNTSSPSVFIGQWLQDKKTGYGVFDDITKGEKYMGMWQDHLRQGTGVVVTQFGLYYEGAFKDNKMMGTGILLSEDDTTYEGEFSDDWTLSGKGVLTMANGDYLEGSFGGEWGSGLKVTGSYFKPHLFDGDKEKTRPVKLGWLCVCAEDKWQAVFDECWTQLGCEAPGQGENWRAWENIAVALTTSRRHIEDSPEMLSRSHSKTLESLEVIPQHVGPINMERYHTIRLYLIKACDTPLHPLGRLVETLVAVYRMTYVGVGANRRLLPQAVKEIKSYLYRIFQIVRFLFPDLPEEGGLVPEPTTDLQDKKEGSADAPLESPKPCRVVSSSALLLPVLLPRLYPPLFTLYALDKEREDDVYWECVLRLNKQPDLALLAFLGVQQKFWPVSIPDSVPAPGEKPVLSSTKDTCFASAVETLQQISTTFTPSDKLQVIQLTFEEITQEVQSLLKQDFLWSMDDLFPVFLYVVLRARIRNLGSEVSLIEDLMDPCVQHGEHGIMFTTLKACYYQIQHEKIT</sequence>
<dbReference type="InterPro" id="IPR003409">
    <property type="entry name" value="MORN"/>
</dbReference>
<feature type="repeat" description="RCC1" evidence="3">
    <location>
        <begin position="106"/>
        <end position="164"/>
    </location>
</feature>
<evidence type="ECO:0000256" key="4">
    <source>
        <dbReference type="SAM" id="MobiDB-lite"/>
    </source>
</evidence>
<dbReference type="PANTHER" id="PTHR46089:SF3">
    <property type="entry name" value="ALSIN"/>
    <property type="match status" value="1"/>
</dbReference>
<proteinExistence type="predicted"/>
<dbReference type="GeneID" id="115577102"/>
<feature type="repeat" description="RCC1" evidence="3">
    <location>
        <begin position="57"/>
        <end position="105"/>
    </location>
</feature>
<dbReference type="InParanoid" id="A0A671Y7Z3"/>
<feature type="repeat" description="RCC1" evidence="3">
    <location>
        <begin position="165"/>
        <end position="215"/>
    </location>
</feature>
<dbReference type="Gene3D" id="1.20.900.10">
    <property type="entry name" value="Dbl homology (DH) domain"/>
    <property type="match status" value="1"/>
</dbReference>